<keyword evidence="4 9" id="KW-0436">Ligase</keyword>
<dbReference type="GO" id="GO:0005524">
    <property type="term" value="F:ATP binding"/>
    <property type="evidence" value="ECO:0007669"/>
    <property type="project" value="UniProtKB-UniRule"/>
</dbReference>
<sequence>MNQPRHCPAVLIAAPASGQGKTTVTAALARLHRNQGRKVRVFKCGPDFLDPMILERASGAPVYQLDMWMVGEQESRRLLWEAAAEADLILIEGVMGLFDGTPSSADLARHFGVPVLAVIDGTAMAQTFGALALGLAKYQADLPFAGVLANRVGTLRHAQLLEGSLTEGLRWYGALSRETGIELPSRHLGLVQASELNDLDVRLDAAANALASSCEVALPPAVEFAAPDIIAVEPLLAGVRIAVAHDEAFAFTYGASLDLLRAMGAELRYFSPIRDAGLPEADSLYLPGGYPELHHLALSRNTSMLKAIRDHHAAGKPLLAECGGMLYLLDSLIDVEGTRAELVGLLRGGAVMQKRLAALALQAVELPEGLLRGHTYHHSLTTTELEPIARGLSPNGGRGAEAVYREGRMTASYVHFYFPSNPNAIAALFLPDLKDAFASRLAPTVEDVLPEETRSTVGPSRLDSTVEDVLPEETRSTVGPSRLDSTVEDVLPEETRSTVGPSRLDPTVEDVAPEQTRSTVGASLLAKRP</sequence>
<keyword evidence="6 9" id="KW-0067">ATP-binding</keyword>
<accession>A0A5E6V2M1</accession>
<keyword evidence="5 9" id="KW-0547">Nucleotide-binding</keyword>
<comment type="pathway">
    <text evidence="9">Cofactor biosynthesis; adenosylcobalamin biosynthesis; cob(II)yrinate a,c-diamide from precorrin-2 (aerobic route): step 9/10.</text>
</comment>
<dbReference type="InterPro" id="IPR011698">
    <property type="entry name" value="GATase_3"/>
</dbReference>
<dbReference type="PROSITE" id="PS51274">
    <property type="entry name" value="GATASE_COBBQ"/>
    <property type="match status" value="1"/>
</dbReference>
<dbReference type="UniPathway" id="UPA00148">
    <property type="reaction ID" value="UER00220"/>
</dbReference>
<dbReference type="RefSeq" id="WP_224787723.1">
    <property type="nucleotide sequence ID" value="NZ_CABVGX010000029.1"/>
</dbReference>
<feature type="domain" description="CobB/CobQ-like glutamine amidotransferase" evidence="12">
    <location>
        <begin position="240"/>
        <end position="421"/>
    </location>
</feature>
<dbReference type="InterPro" id="IPR029062">
    <property type="entry name" value="Class_I_gatase-like"/>
</dbReference>
<keyword evidence="7 9" id="KW-0460">Magnesium</keyword>
<keyword evidence="8 9" id="KW-0315">Glutamine amidotransferase</keyword>
<comment type="miscellaneous">
    <text evidence="9">The a and c carboxylates of hydrogenobyrinate are activated for nucleophilic attack via formation of a phosphorylated intermediate by ATP. CobB catalyzes first the amidation of the c-carboxylate, and then that of the a-carboxylate.</text>
</comment>
<feature type="region of interest" description="Disordered" evidence="10">
    <location>
        <begin position="469"/>
        <end position="529"/>
    </location>
</feature>
<evidence type="ECO:0000313" key="14">
    <source>
        <dbReference type="Proteomes" id="UP000325607"/>
    </source>
</evidence>
<comment type="cofactor">
    <cofactor evidence="1 9">
        <name>Mg(2+)</name>
        <dbReference type="ChEBI" id="CHEBI:18420"/>
    </cofactor>
</comment>
<proteinExistence type="inferred from homology"/>
<dbReference type="Gene3D" id="3.40.50.880">
    <property type="match status" value="1"/>
</dbReference>
<dbReference type="NCBIfam" id="NF002204">
    <property type="entry name" value="PRK01077.1"/>
    <property type="match status" value="1"/>
</dbReference>
<name>A0A5E6V2M1_PSEFL</name>
<evidence type="ECO:0000256" key="7">
    <source>
        <dbReference type="ARBA" id="ARBA00022842"/>
    </source>
</evidence>
<evidence type="ECO:0000256" key="9">
    <source>
        <dbReference type="HAMAP-Rule" id="MF_00027"/>
    </source>
</evidence>
<comment type="similarity">
    <text evidence="2">Belongs to the CobB/CobQ family. CobQ subfamily.</text>
</comment>
<gene>
    <name evidence="13" type="primary">cbiA</name>
    <name evidence="9" type="synonym">cobB</name>
    <name evidence="13" type="ORF">PS645_03583</name>
</gene>
<comment type="function">
    <text evidence="9">Catalyzes the ATP-dependent amidation of the two carboxylate groups at positions a and c of hydrogenobyrinate, using either L-glutamine or ammonia as the nitrogen source.</text>
</comment>
<dbReference type="Proteomes" id="UP000325607">
    <property type="component" value="Unassembled WGS sequence"/>
</dbReference>
<comment type="similarity">
    <text evidence="9">Belongs to the CobB/CbiA family.</text>
</comment>
<evidence type="ECO:0000256" key="10">
    <source>
        <dbReference type="SAM" id="MobiDB-lite"/>
    </source>
</evidence>
<evidence type="ECO:0000256" key="6">
    <source>
        <dbReference type="ARBA" id="ARBA00022840"/>
    </source>
</evidence>
<dbReference type="Pfam" id="PF07685">
    <property type="entry name" value="GATase_3"/>
    <property type="match status" value="1"/>
</dbReference>
<feature type="site" description="Increases nucleophilicity of active site Cys" evidence="9">
    <location>
        <position position="415"/>
    </location>
</feature>
<dbReference type="InterPro" id="IPR004484">
    <property type="entry name" value="CbiA/CobB_synth"/>
</dbReference>
<evidence type="ECO:0000313" key="13">
    <source>
        <dbReference type="EMBL" id="VVN06859.1"/>
    </source>
</evidence>
<feature type="active site" description="Nucleophile" evidence="9">
    <location>
        <position position="322"/>
    </location>
</feature>
<dbReference type="GO" id="GO:0043802">
    <property type="term" value="F:hydrogenobyrinic acid a,c-diamide synthase (glutamine-hydrolysing) activity"/>
    <property type="evidence" value="ECO:0007669"/>
    <property type="project" value="UniProtKB-UniRule"/>
</dbReference>
<keyword evidence="3 9" id="KW-0169">Cobalamin biosynthesis</keyword>
<evidence type="ECO:0000256" key="5">
    <source>
        <dbReference type="ARBA" id="ARBA00022741"/>
    </source>
</evidence>
<dbReference type="Pfam" id="PF01656">
    <property type="entry name" value="CbiA"/>
    <property type="match status" value="1"/>
</dbReference>
<evidence type="ECO:0000256" key="1">
    <source>
        <dbReference type="ARBA" id="ARBA00001946"/>
    </source>
</evidence>
<comment type="domain">
    <text evidence="9">Comprises of two domains. The C-terminal domain contains the binding site for glutamine and catalyzes the hydrolysis of this substrate to glutamate and ammonia. The N-terminal domain is anticipated to bind ATP and hydrogenobyrinate and catalyzes the ultimate synthesis of the diamide product. The ammonia produced via the glutaminase domain is probably translocated to the adjacent domain via a molecular tunnel, where it reacts with an activated intermediate.</text>
</comment>
<dbReference type="SUPFAM" id="SSF52317">
    <property type="entry name" value="Class I glutamine amidotransferase-like"/>
    <property type="match status" value="1"/>
</dbReference>
<reference evidence="13 14" key="1">
    <citation type="submission" date="2019-09" db="EMBL/GenBank/DDBJ databases">
        <authorList>
            <person name="Chandra G."/>
            <person name="Truman W A."/>
        </authorList>
    </citation>
    <scope>NUCLEOTIDE SEQUENCE [LARGE SCALE GENOMIC DNA]</scope>
    <source>
        <strain evidence="13">PS645</strain>
    </source>
</reference>
<evidence type="ECO:0000256" key="3">
    <source>
        <dbReference type="ARBA" id="ARBA00022573"/>
    </source>
</evidence>
<dbReference type="AlphaFoldDB" id="A0A5E6V2M1"/>
<dbReference type="PANTHER" id="PTHR43873:SF1">
    <property type="entry name" value="COBYRINATE A,C-DIAMIDE SYNTHASE"/>
    <property type="match status" value="1"/>
</dbReference>
<comment type="catalytic activity">
    <reaction evidence="9">
        <text>hydrogenobyrinate + 2 L-glutamine + 2 ATP + 2 H2O = hydrogenobyrinate a,c-diamide + 2 L-glutamate + 2 ADP + 2 phosphate + 2 H(+)</text>
        <dbReference type="Rhea" id="RHEA:12544"/>
        <dbReference type="ChEBI" id="CHEBI:15377"/>
        <dbReference type="ChEBI" id="CHEBI:15378"/>
        <dbReference type="ChEBI" id="CHEBI:29985"/>
        <dbReference type="ChEBI" id="CHEBI:30616"/>
        <dbReference type="ChEBI" id="CHEBI:43474"/>
        <dbReference type="ChEBI" id="CHEBI:58359"/>
        <dbReference type="ChEBI" id="CHEBI:77873"/>
        <dbReference type="ChEBI" id="CHEBI:77874"/>
        <dbReference type="ChEBI" id="CHEBI:456216"/>
        <dbReference type="EC" id="6.3.5.9"/>
    </reaction>
</comment>
<dbReference type="EC" id="6.3.5.9" evidence="9"/>
<dbReference type="GO" id="GO:0009236">
    <property type="term" value="P:cobalamin biosynthetic process"/>
    <property type="evidence" value="ECO:0007669"/>
    <property type="project" value="UniProtKB-UniRule"/>
</dbReference>
<evidence type="ECO:0000259" key="12">
    <source>
        <dbReference type="Pfam" id="PF07685"/>
    </source>
</evidence>
<protein>
    <recommendedName>
        <fullName evidence="9">Hydrogenobyrinate a,c-diamide synthase</fullName>
        <ecNumber evidence="9">6.3.5.9</ecNumber>
    </recommendedName>
    <alternativeName>
        <fullName evidence="9">Hydrogenobyrinic acid a,c-diamide synthase</fullName>
    </alternativeName>
</protein>
<evidence type="ECO:0000256" key="4">
    <source>
        <dbReference type="ARBA" id="ARBA00022598"/>
    </source>
</evidence>
<evidence type="ECO:0000256" key="8">
    <source>
        <dbReference type="ARBA" id="ARBA00022962"/>
    </source>
</evidence>
<dbReference type="Gene3D" id="3.40.50.300">
    <property type="entry name" value="P-loop containing nucleotide triphosphate hydrolases"/>
    <property type="match status" value="1"/>
</dbReference>
<dbReference type="InterPro" id="IPR002586">
    <property type="entry name" value="CobQ/CobB/MinD/ParA_Nub-bd_dom"/>
</dbReference>
<evidence type="ECO:0000259" key="11">
    <source>
        <dbReference type="Pfam" id="PF01656"/>
    </source>
</evidence>
<dbReference type="CDD" id="cd03130">
    <property type="entry name" value="GATase1_CobB"/>
    <property type="match status" value="1"/>
</dbReference>
<dbReference type="CDD" id="cd05388">
    <property type="entry name" value="CobB_N"/>
    <property type="match status" value="1"/>
</dbReference>
<dbReference type="GO" id="GO:0042242">
    <property type="term" value="F:cobyrinic acid a,c-diamide synthase activity"/>
    <property type="evidence" value="ECO:0007669"/>
    <property type="project" value="InterPro"/>
</dbReference>
<evidence type="ECO:0000256" key="2">
    <source>
        <dbReference type="ARBA" id="ARBA00006205"/>
    </source>
</evidence>
<dbReference type="PANTHER" id="PTHR43873">
    <property type="entry name" value="COBYRINATE A,C-DIAMIDE SYNTHASE"/>
    <property type="match status" value="1"/>
</dbReference>
<feature type="domain" description="CobQ/CobB/MinD/ParA nucleotide binding" evidence="11">
    <location>
        <begin position="11"/>
        <end position="188"/>
    </location>
</feature>
<dbReference type="EMBL" id="CABVGX010000029">
    <property type="protein sequence ID" value="VVN06859.1"/>
    <property type="molecule type" value="Genomic_DNA"/>
</dbReference>
<dbReference type="SUPFAM" id="SSF52540">
    <property type="entry name" value="P-loop containing nucleoside triphosphate hydrolases"/>
    <property type="match status" value="1"/>
</dbReference>
<organism evidence="13 14">
    <name type="scientific">Pseudomonas fluorescens</name>
    <dbReference type="NCBI Taxonomy" id="294"/>
    <lineage>
        <taxon>Bacteria</taxon>
        <taxon>Pseudomonadati</taxon>
        <taxon>Pseudomonadota</taxon>
        <taxon>Gammaproteobacteria</taxon>
        <taxon>Pseudomonadales</taxon>
        <taxon>Pseudomonadaceae</taxon>
        <taxon>Pseudomonas</taxon>
    </lineage>
</organism>
<dbReference type="InterPro" id="IPR027417">
    <property type="entry name" value="P-loop_NTPase"/>
</dbReference>
<dbReference type="HAMAP" id="MF_00027">
    <property type="entry name" value="CobB_CbiA"/>
    <property type="match status" value="1"/>
</dbReference>